<dbReference type="Proteomes" id="UP000196239">
    <property type="component" value="Chromosome 1"/>
</dbReference>
<organism evidence="1 2">
    <name type="scientific">Nitrosotalea devaniterrae</name>
    <dbReference type="NCBI Taxonomy" id="1078905"/>
    <lineage>
        <taxon>Archaea</taxon>
        <taxon>Nitrososphaerota</taxon>
        <taxon>Nitrososphaeria</taxon>
        <taxon>Nitrosotaleales</taxon>
        <taxon>Nitrosotaleaceae</taxon>
        <taxon>Nitrosotalea</taxon>
    </lineage>
</organism>
<dbReference type="EMBL" id="LN890280">
    <property type="protein sequence ID" value="CUR51715.1"/>
    <property type="molecule type" value="Genomic_DNA"/>
</dbReference>
<gene>
    <name evidence="1" type="ORF">NDEV_0950</name>
</gene>
<reference evidence="2" key="1">
    <citation type="submission" date="2015-10" db="EMBL/GenBank/DDBJ databases">
        <authorList>
            <person name="Lehtovirta-Morley L.E."/>
            <person name="Vieille C."/>
        </authorList>
    </citation>
    <scope>NUCLEOTIDE SEQUENCE [LARGE SCALE GENOMIC DNA]</scope>
</reference>
<dbReference type="Gene3D" id="6.10.140.1230">
    <property type="match status" value="1"/>
</dbReference>
<name>A0A128A2Y3_9ARCH</name>
<accession>A0A128A2Y3</accession>
<protein>
    <submittedName>
        <fullName evidence="1">SNF7</fullName>
    </submittedName>
</protein>
<keyword evidence="2" id="KW-1185">Reference proteome</keyword>
<sequence>MTFQIKTQLKMNFTNKWNVQKESISQRVIDKVKPDAPLKPKIDEAQKKLQLQIIKLDSISKKLKEKDDFIFKKVVEAVRSHNKAYSNAYATELHEIRKMNGMVTGAKLAMEQIQLRLNTISELGDVVVTLSPCMSIIKGLGAGLNGLMPAADSSMSDLSNILGEIMSGASVNGENNFTVDTTNSETNQILEEAQSILEGHVRQSLPDLPPILGSTTKAPESI</sequence>
<proteinExistence type="predicted"/>
<evidence type="ECO:0000313" key="2">
    <source>
        <dbReference type="Proteomes" id="UP000196239"/>
    </source>
</evidence>
<evidence type="ECO:0000313" key="1">
    <source>
        <dbReference type="EMBL" id="CUR51715.1"/>
    </source>
</evidence>
<dbReference type="AlphaFoldDB" id="A0A128A2Y3"/>
<dbReference type="KEGG" id="ndv:NDEV_0950"/>